<accession>A0A445L745</accession>
<organism evidence="1 2">
    <name type="scientific">Glycine soja</name>
    <name type="common">Wild soybean</name>
    <dbReference type="NCBI Taxonomy" id="3848"/>
    <lineage>
        <taxon>Eukaryota</taxon>
        <taxon>Viridiplantae</taxon>
        <taxon>Streptophyta</taxon>
        <taxon>Embryophyta</taxon>
        <taxon>Tracheophyta</taxon>
        <taxon>Spermatophyta</taxon>
        <taxon>Magnoliopsida</taxon>
        <taxon>eudicotyledons</taxon>
        <taxon>Gunneridae</taxon>
        <taxon>Pentapetalae</taxon>
        <taxon>rosids</taxon>
        <taxon>fabids</taxon>
        <taxon>Fabales</taxon>
        <taxon>Fabaceae</taxon>
        <taxon>Papilionoideae</taxon>
        <taxon>50 kb inversion clade</taxon>
        <taxon>NPAAA clade</taxon>
        <taxon>indigoferoid/millettioid clade</taxon>
        <taxon>Phaseoleae</taxon>
        <taxon>Glycine</taxon>
        <taxon>Glycine subgen. Soja</taxon>
    </lineage>
</organism>
<sequence length="243" mass="27436">MDTRLRVIGDPMNGVQRENFQVKHQKAHIYACKADLPGQKEEEARAQSADGRVFKIVPWHHLEHSTSNSLSIQALSHDLTGSDSCHVSFVGKVHDVESECNHNNDDGACEHGRARVMLKGSSTFVSMYSQKGSKGVNQDALTVWQRMKSHAYQDNYTGRSQIFLGNCNILLPRQCTEWERTGRKEILHSKLLMQNIRGEVVVSSVWKVTMMFSEIKHSNLHNRSLSTLVVHASLYGMSSGKRF</sequence>
<dbReference type="AlphaFoldDB" id="A0A445L745"/>
<dbReference type="GO" id="GO:0016787">
    <property type="term" value="F:hydrolase activity"/>
    <property type="evidence" value="ECO:0007669"/>
    <property type="project" value="UniProtKB-KW"/>
</dbReference>
<evidence type="ECO:0000313" key="1">
    <source>
        <dbReference type="EMBL" id="RZC19102.1"/>
    </source>
</evidence>
<gene>
    <name evidence="1" type="ORF">D0Y65_006080</name>
</gene>
<proteinExistence type="predicted"/>
<dbReference type="Proteomes" id="UP000289340">
    <property type="component" value="Chromosome 3"/>
</dbReference>
<protein>
    <submittedName>
        <fullName evidence="1">Uncharacterized protein</fullName>
    </submittedName>
</protein>
<reference evidence="1 2" key="1">
    <citation type="submission" date="2018-09" db="EMBL/GenBank/DDBJ databases">
        <title>A high-quality reference genome of wild soybean provides a powerful tool to mine soybean genomes.</title>
        <authorList>
            <person name="Xie M."/>
            <person name="Chung C.Y.L."/>
            <person name="Li M.-W."/>
            <person name="Wong F.-L."/>
            <person name="Chan T.-F."/>
            <person name="Lam H.-M."/>
        </authorList>
    </citation>
    <scope>NUCLEOTIDE SEQUENCE [LARGE SCALE GENOMIC DNA]</scope>
    <source>
        <strain evidence="2">cv. W05</strain>
        <tissue evidence="1">Hypocotyl of etiolated seedlings</tissue>
    </source>
</reference>
<dbReference type="EMBL" id="QZWG01000003">
    <property type="protein sequence ID" value="RZC19102.1"/>
    <property type="molecule type" value="Genomic_DNA"/>
</dbReference>
<evidence type="ECO:0000313" key="2">
    <source>
        <dbReference type="Proteomes" id="UP000289340"/>
    </source>
</evidence>
<keyword evidence="1" id="KW-0378">Hydrolase</keyword>
<comment type="caution">
    <text evidence="1">The sequence shown here is derived from an EMBL/GenBank/DDBJ whole genome shotgun (WGS) entry which is preliminary data.</text>
</comment>
<name>A0A445L745_GLYSO</name>
<keyword evidence="2" id="KW-1185">Reference proteome</keyword>